<dbReference type="EMBL" id="QRDZ01000008">
    <property type="protein sequence ID" value="RED83251.1"/>
    <property type="molecule type" value="Genomic_DNA"/>
</dbReference>
<keyword evidence="1" id="KW-0812">Transmembrane</keyword>
<keyword evidence="1" id="KW-1133">Transmembrane helix</keyword>
<evidence type="ECO:0000313" key="2">
    <source>
        <dbReference type="EMBL" id="RED83251.1"/>
    </source>
</evidence>
<protein>
    <submittedName>
        <fullName evidence="2">Putative integral membrane protein DUF2269</fullName>
    </submittedName>
</protein>
<dbReference type="RefSeq" id="WP_342772486.1">
    <property type="nucleotide sequence ID" value="NZ_QRDZ01000008.1"/>
</dbReference>
<feature type="transmembrane region" description="Helical" evidence="1">
    <location>
        <begin position="75"/>
        <end position="95"/>
    </location>
</feature>
<dbReference type="InterPro" id="IPR018729">
    <property type="entry name" value="DUF2269_transmembrane"/>
</dbReference>
<gene>
    <name evidence="2" type="ORF">DFP98_10894</name>
</gene>
<accession>A0A3D9K9Q3</accession>
<sequence>MYGWLLVLHIFAAVAVIGSAFMVPIIRRSAKTTDQLRFILDITSKLALFTKIGGTVLVLTGIWLMFIAKMGLTEMWLNLSILLSLILIVTIVGLIEPRTKRLAQLASERQGYELSVDVGLAMRRISPMETTAQLLSLAVTVLMVIKPMF</sequence>
<evidence type="ECO:0000313" key="3">
    <source>
        <dbReference type="Proteomes" id="UP000256977"/>
    </source>
</evidence>
<dbReference type="AlphaFoldDB" id="A0A3D9K9Q3"/>
<dbReference type="Pfam" id="PF10027">
    <property type="entry name" value="DUF2269"/>
    <property type="match status" value="1"/>
</dbReference>
<reference evidence="2 3" key="1">
    <citation type="submission" date="2018-07" db="EMBL/GenBank/DDBJ databases">
        <title>Genomic Encyclopedia of Type Strains, Phase III (KMG-III): the genomes of soil and plant-associated and newly described type strains.</title>
        <authorList>
            <person name="Whitman W."/>
        </authorList>
    </citation>
    <scope>NUCLEOTIDE SEQUENCE [LARGE SCALE GENOMIC DNA]</scope>
    <source>
        <strain evidence="2 3">CECT 7287</strain>
    </source>
</reference>
<dbReference type="Proteomes" id="UP000256977">
    <property type="component" value="Unassembled WGS sequence"/>
</dbReference>
<comment type="caution">
    <text evidence="2">The sequence shown here is derived from an EMBL/GenBank/DDBJ whole genome shotgun (WGS) entry which is preliminary data.</text>
</comment>
<name>A0A3D9K9Q3_9BACL</name>
<keyword evidence="1" id="KW-0472">Membrane</keyword>
<feature type="transmembrane region" description="Helical" evidence="1">
    <location>
        <begin position="46"/>
        <end position="69"/>
    </location>
</feature>
<proteinExistence type="predicted"/>
<evidence type="ECO:0000256" key="1">
    <source>
        <dbReference type="SAM" id="Phobius"/>
    </source>
</evidence>
<organism evidence="2 3">
    <name type="scientific">Cohnella phaseoli</name>
    <dbReference type="NCBI Taxonomy" id="456490"/>
    <lineage>
        <taxon>Bacteria</taxon>
        <taxon>Bacillati</taxon>
        <taxon>Bacillota</taxon>
        <taxon>Bacilli</taxon>
        <taxon>Bacillales</taxon>
        <taxon>Paenibacillaceae</taxon>
        <taxon>Cohnella</taxon>
    </lineage>
</organism>
<keyword evidence="3" id="KW-1185">Reference proteome</keyword>
<feature type="transmembrane region" description="Helical" evidence="1">
    <location>
        <begin position="6"/>
        <end position="26"/>
    </location>
</feature>